<accession>A0AAV9P9H3</accession>
<proteinExistence type="predicted"/>
<organism evidence="4 5">
    <name type="scientific">Saxophila tyrrhenica</name>
    <dbReference type="NCBI Taxonomy" id="1690608"/>
    <lineage>
        <taxon>Eukaryota</taxon>
        <taxon>Fungi</taxon>
        <taxon>Dikarya</taxon>
        <taxon>Ascomycota</taxon>
        <taxon>Pezizomycotina</taxon>
        <taxon>Dothideomycetes</taxon>
        <taxon>Dothideomycetidae</taxon>
        <taxon>Mycosphaerellales</taxon>
        <taxon>Extremaceae</taxon>
        <taxon>Saxophila</taxon>
    </lineage>
</organism>
<dbReference type="PANTHER" id="PTHR14374:SF0">
    <property type="entry name" value="TRAFFICKING PROTEIN PARTICLE COMPLEX SUBUNIT 11"/>
    <property type="match status" value="1"/>
</dbReference>
<comment type="caution">
    <text evidence="4">The sequence shown here is derived from an EMBL/GenBank/DDBJ whole genome shotgun (WGS) entry which is preliminary data.</text>
</comment>
<dbReference type="RefSeq" id="XP_064657925.1">
    <property type="nucleotide sequence ID" value="XM_064804124.1"/>
</dbReference>
<dbReference type="Pfam" id="PF11817">
    <property type="entry name" value="Foie-gras_1"/>
    <property type="match status" value="1"/>
</dbReference>
<evidence type="ECO:0000313" key="4">
    <source>
        <dbReference type="EMBL" id="KAK5168315.1"/>
    </source>
</evidence>
<evidence type="ECO:0000259" key="2">
    <source>
        <dbReference type="Pfam" id="PF07919"/>
    </source>
</evidence>
<dbReference type="EMBL" id="JAVRRT010000010">
    <property type="protein sequence ID" value="KAK5168315.1"/>
    <property type="molecule type" value="Genomic_DNA"/>
</dbReference>
<evidence type="ECO:0000256" key="1">
    <source>
        <dbReference type="SAM" id="MobiDB-lite"/>
    </source>
</evidence>
<dbReference type="InterPro" id="IPR012880">
    <property type="entry name" value="Gryzun"/>
</dbReference>
<evidence type="ECO:0008006" key="6">
    <source>
        <dbReference type="Google" id="ProtNLM"/>
    </source>
</evidence>
<dbReference type="InterPro" id="IPR021773">
    <property type="entry name" value="TPC11"/>
</dbReference>
<keyword evidence="5" id="KW-1185">Reference proteome</keyword>
<evidence type="ECO:0000313" key="5">
    <source>
        <dbReference type="Proteomes" id="UP001337655"/>
    </source>
</evidence>
<sequence>MEPYPSEYIDHNLPLVIVSGLGEHEGSAPGTVHSQLENGVKFNTQSPECSGERAKSLLHQFRQIDGSSLPWNASSLPGPTGTMRYRIRPIERSYTFPPRKAAPLPQSPSTEGLPPQHTAPSRTELHSPLSPLSPGSPIFPDGVFTPLWVAKHQYQVPSLFLACFSIKAESPDADEQMKTDINAIRTAISRSGFKSRLAVILLSDKSILNAPQLDERLSSVRRLTSLDSKTGLFFMPPMSSQGEIATFVHSTMTTLQPLCVEYYRDLTKHARRKKPKAGSSSMQGSAAFGTGAQSLSPAGWSIRYEVKQGVFAEIRQEMDVAERHYATAIDELFGTDTIFETTPPTSPRWNEARLLCDSLALRVLRCQLWSAQTTAAVQSWRNYKLRVADLLVRRGQGVQTYGWHAWDSRWAEIMAELVQRARLQSLQLPTSKDLEESAEVIRSQTYAPPEKAFASADRLPPYYSLHHAGYWLRLAIREARLRWKQALAIPSEDRQSPDQLPASAIASRNAKYDMYLVKDPHKEYESANATAAPPDGSSGHLDNLQRLTGMANEQFLERSQARMSDMIELEVARDLLDAGKHEEALQILLSLWDESGWRQEDWRDLFADLLCALQQCAHHLDDREIIVTSTYELMSIPAADTSTVKLDLDTCLEGEDSGDTAAAEPLSLKFHDQQRLSPLSLSFAFANSEAHVGEALECQLAARSHAHPDSSPLPLSSIKLDIAPGKEITIKHVAEDADSSEDFVDLNRYFESNKDAIEVEANLLVNPGQHRTFGFQLVFREAGPHQLRQASVKIEVSQFSIEHSFSESLLPANQLFMRAADGSLERTIVPHVDALAVTVLPKPPKVKLQVVRIAKEYYIDETVRVALELKNEEAEAIEGKILATLPAESEETLPLQWNDDNGAGSAKGDWSDASEAAVTHTIDSMAVAASRNIVLLAKAPPSPLSTEVTVELEYTLASDHQTRLRKSLTVDINIVLPFEAKFSFGPLLYPDPWPGYFDPDLGSEKEASGIPQSWRLSSHIRSLASSKLSIREAKPVIDTVFGDSAADVVNPKSIETTLLGPGQAEQFSTEIATRKHSLDDRRPTSLESTLVVTWSREGHEGNLVTTHLPVPRLTLPVSEPRVLCTVINADPNDSYDAILQYHIENPSTHFLTFAVTMEATEEFAFSGPKYRTLSLAPLSRYKVVYRIALQEQEDSRPSSADTDGEGRWILPALEVIDSYYQKTLRIHPGGPGVRLDEKQNIEVWVRIS</sequence>
<evidence type="ECO:0000259" key="3">
    <source>
        <dbReference type="Pfam" id="PF11817"/>
    </source>
</evidence>
<feature type="domain" description="Trafficking protein particle complex subunit 11" evidence="3">
    <location>
        <begin position="348"/>
        <end position="635"/>
    </location>
</feature>
<name>A0AAV9P9H3_9PEZI</name>
<dbReference type="AlphaFoldDB" id="A0AAV9P9H3"/>
<dbReference type="GeneID" id="89928223"/>
<gene>
    <name evidence="4" type="ORF">LTR77_006884</name>
</gene>
<feature type="domain" description="Gryzun putative trafficking through Golgi" evidence="2">
    <location>
        <begin position="670"/>
        <end position="1245"/>
    </location>
</feature>
<feature type="region of interest" description="Disordered" evidence="1">
    <location>
        <begin position="96"/>
        <end position="132"/>
    </location>
</feature>
<dbReference type="Proteomes" id="UP001337655">
    <property type="component" value="Unassembled WGS sequence"/>
</dbReference>
<dbReference type="PANTHER" id="PTHR14374">
    <property type="entry name" value="FOIE GRAS"/>
    <property type="match status" value="1"/>
</dbReference>
<protein>
    <recommendedName>
        <fullName evidence="6">Trafficking protein particle complex subunit 11</fullName>
    </recommendedName>
</protein>
<reference evidence="4 5" key="1">
    <citation type="submission" date="2023-08" db="EMBL/GenBank/DDBJ databases">
        <title>Black Yeasts Isolated from many extreme environments.</title>
        <authorList>
            <person name="Coleine C."/>
            <person name="Stajich J.E."/>
            <person name="Selbmann L."/>
        </authorList>
    </citation>
    <scope>NUCLEOTIDE SEQUENCE [LARGE SCALE GENOMIC DNA]</scope>
    <source>
        <strain evidence="4 5">CCFEE 5935</strain>
    </source>
</reference>
<dbReference type="Pfam" id="PF07919">
    <property type="entry name" value="Gryzun"/>
    <property type="match status" value="1"/>
</dbReference>